<evidence type="ECO:0000313" key="3">
    <source>
        <dbReference type="Proteomes" id="UP000190648"/>
    </source>
</evidence>
<proteinExistence type="predicted"/>
<comment type="caution">
    <text evidence="2">The sequence shown here is derived from an EMBL/GenBank/DDBJ whole genome shotgun (WGS) entry which is preliminary data.</text>
</comment>
<feature type="region of interest" description="Disordered" evidence="1">
    <location>
        <begin position="1"/>
        <end position="25"/>
    </location>
</feature>
<name>A0A1V4IWB6_PATFA</name>
<dbReference type="EMBL" id="LSYS01009665">
    <property type="protein sequence ID" value="OPJ64338.1"/>
    <property type="molecule type" value="Genomic_DNA"/>
</dbReference>
<dbReference type="AlphaFoldDB" id="A0A1V4IWB6"/>
<evidence type="ECO:0000313" key="2">
    <source>
        <dbReference type="EMBL" id="OPJ64338.1"/>
    </source>
</evidence>
<evidence type="ECO:0000256" key="1">
    <source>
        <dbReference type="SAM" id="MobiDB-lite"/>
    </source>
</evidence>
<dbReference type="Proteomes" id="UP000190648">
    <property type="component" value="Unassembled WGS sequence"/>
</dbReference>
<feature type="compositionally biased region" description="Basic residues" evidence="1">
    <location>
        <begin position="1"/>
        <end position="12"/>
    </location>
</feature>
<gene>
    <name evidence="2" type="ORF">AV530_009154</name>
</gene>
<sequence length="91" mass="10408">MQHIPSRGKKFHCLGGPEEEELTPSHSYWKELSLSKKEEQETGSCPGYHPQHLAYAICQPARPDSLWIILLSCTVGLYSPATLEEHLRYRD</sequence>
<accession>A0A1V4IWB6</accession>
<keyword evidence="3" id="KW-1185">Reference proteome</keyword>
<protein>
    <submittedName>
        <fullName evidence="2">Uncharacterized protein</fullName>
    </submittedName>
</protein>
<reference evidence="2 3" key="1">
    <citation type="submission" date="2016-02" db="EMBL/GenBank/DDBJ databases">
        <title>Band-tailed pigeon sequencing and assembly.</title>
        <authorList>
            <person name="Soares A.E."/>
            <person name="Novak B.J."/>
            <person name="Rice E.S."/>
            <person name="O'Connell B."/>
            <person name="Chang D."/>
            <person name="Weber S."/>
            <person name="Shapiro B."/>
        </authorList>
    </citation>
    <scope>NUCLEOTIDE SEQUENCE [LARGE SCALE GENOMIC DNA]</scope>
    <source>
        <strain evidence="2">BTP2013</strain>
        <tissue evidence="2">Blood</tissue>
    </source>
</reference>
<organism evidence="2 3">
    <name type="scientific">Patagioenas fasciata monilis</name>
    <dbReference type="NCBI Taxonomy" id="372326"/>
    <lineage>
        <taxon>Eukaryota</taxon>
        <taxon>Metazoa</taxon>
        <taxon>Chordata</taxon>
        <taxon>Craniata</taxon>
        <taxon>Vertebrata</taxon>
        <taxon>Euteleostomi</taxon>
        <taxon>Archelosauria</taxon>
        <taxon>Archosauria</taxon>
        <taxon>Dinosauria</taxon>
        <taxon>Saurischia</taxon>
        <taxon>Theropoda</taxon>
        <taxon>Coelurosauria</taxon>
        <taxon>Aves</taxon>
        <taxon>Neognathae</taxon>
        <taxon>Neoaves</taxon>
        <taxon>Columbimorphae</taxon>
        <taxon>Columbiformes</taxon>
        <taxon>Columbidae</taxon>
        <taxon>Patagioenas</taxon>
    </lineage>
</organism>